<dbReference type="GO" id="GO:0004888">
    <property type="term" value="F:transmembrane signaling receptor activity"/>
    <property type="evidence" value="ECO:0007669"/>
    <property type="project" value="InterPro"/>
</dbReference>
<keyword evidence="3" id="KW-0675">Receptor</keyword>
<dbReference type="OMA" id="EDHEGIN"/>
<dbReference type="CDD" id="cd18997">
    <property type="entry name" value="LGIC_ECD_nAChR"/>
    <property type="match status" value="1"/>
</dbReference>
<dbReference type="SUPFAM" id="SSF63712">
    <property type="entry name" value="Nicotinic receptor ligand binding domain-like"/>
    <property type="match status" value="1"/>
</dbReference>
<feature type="non-terminal residue" evidence="3">
    <location>
        <position position="1"/>
    </location>
</feature>
<evidence type="ECO:0000313" key="4">
    <source>
        <dbReference type="Proteomes" id="UP000094527"/>
    </source>
</evidence>
<dbReference type="Gene3D" id="2.70.170.10">
    <property type="entry name" value="Neurotransmitter-gated ion-channel ligand-binding domain"/>
    <property type="match status" value="1"/>
</dbReference>
<dbReference type="GO" id="GO:0005230">
    <property type="term" value="F:extracellular ligand-gated monoatomic ion channel activity"/>
    <property type="evidence" value="ECO:0007669"/>
    <property type="project" value="InterPro"/>
</dbReference>
<dbReference type="AlphaFoldDB" id="A0A1D2M8Z6"/>
<dbReference type="STRING" id="48709.A0A1D2M8Z6"/>
<name>A0A1D2M8Z6_ORCCI</name>
<accession>A0A1D2M8Z6</accession>
<keyword evidence="1" id="KW-0732">Signal</keyword>
<dbReference type="InterPro" id="IPR006201">
    <property type="entry name" value="Neur_channel"/>
</dbReference>
<feature type="domain" description="Neurotransmitter-gated ion-channel ligand-binding" evidence="2">
    <location>
        <begin position="76"/>
        <end position="276"/>
    </location>
</feature>
<evidence type="ECO:0000259" key="2">
    <source>
        <dbReference type="Pfam" id="PF02931"/>
    </source>
</evidence>
<organism evidence="3 4">
    <name type="scientific">Orchesella cincta</name>
    <name type="common">Springtail</name>
    <name type="synonym">Podura cincta</name>
    <dbReference type="NCBI Taxonomy" id="48709"/>
    <lineage>
        <taxon>Eukaryota</taxon>
        <taxon>Metazoa</taxon>
        <taxon>Ecdysozoa</taxon>
        <taxon>Arthropoda</taxon>
        <taxon>Hexapoda</taxon>
        <taxon>Collembola</taxon>
        <taxon>Entomobryomorpha</taxon>
        <taxon>Entomobryoidea</taxon>
        <taxon>Orchesellidae</taxon>
        <taxon>Orchesellinae</taxon>
        <taxon>Orchesella</taxon>
    </lineage>
</organism>
<protein>
    <submittedName>
        <fullName evidence="3">Acetylcholine receptor subunit beta-like 1</fullName>
    </submittedName>
</protein>
<dbReference type="EMBL" id="LJIJ01002631">
    <property type="protein sequence ID" value="ODM89453.1"/>
    <property type="molecule type" value="Genomic_DNA"/>
</dbReference>
<dbReference type="Pfam" id="PF02931">
    <property type="entry name" value="Neur_chan_LBD"/>
    <property type="match status" value="1"/>
</dbReference>
<feature type="chain" id="PRO_5008903656" evidence="1">
    <location>
        <begin position="25"/>
        <end position="286"/>
    </location>
</feature>
<proteinExistence type="predicted"/>
<gene>
    <name evidence="3" type="ORF">Ocin01_17226</name>
</gene>
<dbReference type="InterPro" id="IPR006202">
    <property type="entry name" value="Neur_chan_lig-bd"/>
</dbReference>
<dbReference type="InterPro" id="IPR036734">
    <property type="entry name" value="Neur_chan_lig-bd_sf"/>
</dbReference>
<feature type="signal peptide" evidence="1">
    <location>
        <begin position="1"/>
        <end position="24"/>
    </location>
</feature>
<comment type="caution">
    <text evidence="3">The sequence shown here is derived from an EMBL/GenBank/DDBJ whole genome shotgun (WGS) entry which is preliminary data.</text>
</comment>
<dbReference type="FunFam" id="2.70.170.10:FF:000028">
    <property type="entry name" value="AcetylCholine Receptor"/>
    <property type="match status" value="1"/>
</dbReference>
<reference evidence="3 4" key="1">
    <citation type="journal article" date="2016" name="Genome Biol. Evol.">
        <title>Gene Family Evolution Reflects Adaptation to Soil Environmental Stressors in the Genome of the Collembolan Orchesella cincta.</title>
        <authorList>
            <person name="Faddeeva-Vakhrusheva A."/>
            <person name="Derks M.F."/>
            <person name="Anvar S.Y."/>
            <person name="Agamennone V."/>
            <person name="Suring W."/>
            <person name="Smit S."/>
            <person name="van Straalen N.M."/>
            <person name="Roelofs D."/>
        </authorList>
    </citation>
    <scope>NUCLEOTIDE SEQUENCE [LARGE SCALE GENOMIC DNA]</scope>
    <source>
        <tissue evidence="3">Mixed pool</tissue>
    </source>
</reference>
<dbReference type="PRINTS" id="PR00252">
    <property type="entry name" value="NRIONCHANNEL"/>
</dbReference>
<dbReference type="OrthoDB" id="410315at2759"/>
<evidence type="ECO:0000313" key="3">
    <source>
        <dbReference type="EMBL" id="ODM89453.1"/>
    </source>
</evidence>
<dbReference type="Proteomes" id="UP000094527">
    <property type="component" value="Unassembled WGS sequence"/>
</dbReference>
<dbReference type="PANTHER" id="PTHR18945">
    <property type="entry name" value="NEUROTRANSMITTER GATED ION CHANNEL"/>
    <property type="match status" value="1"/>
</dbReference>
<dbReference type="GO" id="GO:0016020">
    <property type="term" value="C:membrane"/>
    <property type="evidence" value="ECO:0007669"/>
    <property type="project" value="InterPro"/>
</dbReference>
<keyword evidence="4" id="KW-1185">Reference proteome</keyword>
<sequence length="286" mass="32090">CLSSFRIMNKLALVSAVLLAVAHAAPDLLSGLTDSADKAAEAVAEIITTAAPIDSPTTGSPANSTAIAQGTAEQRTRLLAKLFKDYDKHVNPDNVNLRFGVALIDFHVLEERDALESYVWLRYVWQDDRLKWDPEESGVTNVIRLDSSLIWKPDVTLYNSADPVNMINCWQSNVLIYPKGEVLWVPPCKMLSRCHLTLKKQPYGEQTCTLKFGSWTFDGFVLGLDLYKANKTIDLSDLNNSSEFEVLSTSAKKNDRYYSCCPEPYSDLTFNMTIKRIPGDELIKKW</sequence>
<evidence type="ECO:0000256" key="1">
    <source>
        <dbReference type="SAM" id="SignalP"/>
    </source>
</evidence>